<evidence type="ECO:0000256" key="4">
    <source>
        <dbReference type="ARBA" id="ARBA00022452"/>
    </source>
</evidence>
<dbReference type="SUPFAM" id="SSF56935">
    <property type="entry name" value="Porins"/>
    <property type="match status" value="1"/>
</dbReference>
<keyword evidence="6 14" id="KW-0812">Transmembrane</keyword>
<sequence length="830" mass="90865">MKNIYSIFILSILFSLNLPAFAQEGPSQLASAPIRGGIKGKVRANDSKPASLVTIQIVENNRQTLSNEEGKFKFNNLKSGEYTLKISSVGLKVQTQKVTVIEGQTAYVEFILSENSGQLDEVEIGGYQTPNQKPISLGKIAIAPRDLPQSVQIIGTQVIQDQQANRLADVIKNVNGVSLGANRGTVGENFYARGYSLGANNVLKNGARTIIGGMPEASTLESVEVLKGSSALLYGGVSGGAVVNMVTKKPKFEYGGEFSMRIGSYDFYKPTLDLYGPVSKNIAVRVIGTYEKAGSFRDKVKSERIYVNPSLLYQISDKTDLLIQGDYLKSDFSPDFGIGTVDNKISPLGRNVFLNTDWAYNKTNTTTAQAVLNHKFNNDWKLNVSASLQSYDRNYFSSERPFVKTDGIWNRALTRSKINELTFNQQVNLTGTFKTGSLAHTLLVGADADQSRTKTGGFSNPNKLTTPAPEKAKYYDTVNLLDLSSFNIPSNFNAPETNLLANTKAPIYRVGGFVQDMVTVSEKFKVLAGIRWTYQKTPSTTIDSVTINKTVKGTTPDKTDKAFSPKVGVVYEPFKATSIYASYASNFTSNAGIDVTTNAPMKPSIIDQFEAGIKNDFLDGKLSANVTWYKIVNNRFAQTAELNLQGDRNSDTNLKEFTGKTASDGIEIDISGTIVEGLNFIAGYSYNYMRYTKTSDVEVIDPKDPKKYLVTKGILEGERLVGTTKNTANGSLFYTFNTGPVKGLKLGASAFYTGDRNGGRNTNKSGTSSGIIPVKGFTTFDLSAGYSYKKISILGKLSNLTNELNYYVHENYSVNPIPPRQFMTTIAYKF</sequence>
<feature type="domain" description="TonB-dependent receptor-like beta-barrel" evidence="17">
    <location>
        <begin position="315"/>
        <end position="800"/>
    </location>
</feature>
<feature type="signal peptide" evidence="16">
    <location>
        <begin position="1"/>
        <end position="22"/>
    </location>
</feature>
<dbReference type="Pfam" id="PF00593">
    <property type="entry name" value="TonB_dep_Rec_b-barrel"/>
    <property type="match status" value="1"/>
</dbReference>
<gene>
    <name evidence="19" type="ORF">EZ444_18935</name>
</gene>
<name>A0A4R0MYQ5_9SPHI</name>
<evidence type="ECO:0000256" key="9">
    <source>
        <dbReference type="ARBA" id="ARBA00023065"/>
    </source>
</evidence>
<dbReference type="InterPro" id="IPR036942">
    <property type="entry name" value="Beta-barrel_TonB_sf"/>
</dbReference>
<organism evidence="19 20">
    <name type="scientific">Pedobacter hiemivivus</name>
    <dbReference type="NCBI Taxonomy" id="2530454"/>
    <lineage>
        <taxon>Bacteria</taxon>
        <taxon>Pseudomonadati</taxon>
        <taxon>Bacteroidota</taxon>
        <taxon>Sphingobacteriia</taxon>
        <taxon>Sphingobacteriales</taxon>
        <taxon>Sphingobacteriaceae</taxon>
        <taxon>Pedobacter</taxon>
    </lineage>
</organism>
<reference evidence="19 20" key="1">
    <citation type="submission" date="2019-02" db="EMBL/GenBank/DDBJ databases">
        <title>Pedobacter sp. RP-3-8 sp. nov., isolated from Arctic soil.</title>
        <authorList>
            <person name="Dahal R.H."/>
        </authorList>
    </citation>
    <scope>NUCLEOTIDE SEQUENCE [LARGE SCALE GENOMIC DNA]</scope>
    <source>
        <strain evidence="19 20">RP-3-8</strain>
    </source>
</reference>
<dbReference type="InterPro" id="IPR013784">
    <property type="entry name" value="Carb-bd-like_fold"/>
</dbReference>
<feature type="chain" id="PRO_5020299117" evidence="16">
    <location>
        <begin position="23"/>
        <end position="830"/>
    </location>
</feature>
<evidence type="ECO:0000256" key="7">
    <source>
        <dbReference type="ARBA" id="ARBA00022729"/>
    </source>
</evidence>
<keyword evidence="8" id="KW-0408">Iron</keyword>
<evidence type="ECO:0000256" key="16">
    <source>
        <dbReference type="SAM" id="SignalP"/>
    </source>
</evidence>
<evidence type="ECO:0000256" key="14">
    <source>
        <dbReference type="PROSITE-ProRule" id="PRU01360"/>
    </source>
</evidence>
<dbReference type="Gene3D" id="2.170.130.10">
    <property type="entry name" value="TonB-dependent receptor, plug domain"/>
    <property type="match status" value="1"/>
</dbReference>
<dbReference type="InterPro" id="IPR039426">
    <property type="entry name" value="TonB-dep_rcpt-like"/>
</dbReference>
<dbReference type="Gene3D" id="2.60.40.1120">
    <property type="entry name" value="Carboxypeptidase-like, regulatory domain"/>
    <property type="match status" value="1"/>
</dbReference>
<dbReference type="InterPro" id="IPR012910">
    <property type="entry name" value="Plug_dom"/>
</dbReference>
<keyword evidence="5" id="KW-0410">Iron transport</keyword>
<dbReference type="InterPro" id="IPR010105">
    <property type="entry name" value="TonB_sidphr_rcpt"/>
</dbReference>
<dbReference type="EMBL" id="SJSM01000014">
    <property type="protein sequence ID" value="TCC92478.1"/>
    <property type="molecule type" value="Genomic_DNA"/>
</dbReference>
<proteinExistence type="inferred from homology"/>
<dbReference type="PANTHER" id="PTHR32552">
    <property type="entry name" value="FERRICHROME IRON RECEPTOR-RELATED"/>
    <property type="match status" value="1"/>
</dbReference>
<dbReference type="Pfam" id="PF13715">
    <property type="entry name" value="CarbopepD_reg_2"/>
    <property type="match status" value="1"/>
</dbReference>
<dbReference type="NCBIfam" id="TIGR01783">
    <property type="entry name" value="TonB-siderophor"/>
    <property type="match status" value="1"/>
</dbReference>
<dbReference type="InterPro" id="IPR000531">
    <property type="entry name" value="Beta-barrel_TonB"/>
</dbReference>
<dbReference type="GO" id="GO:0009279">
    <property type="term" value="C:cell outer membrane"/>
    <property type="evidence" value="ECO:0007669"/>
    <property type="project" value="UniProtKB-SubCell"/>
</dbReference>
<dbReference type="GO" id="GO:0030246">
    <property type="term" value="F:carbohydrate binding"/>
    <property type="evidence" value="ECO:0007669"/>
    <property type="project" value="InterPro"/>
</dbReference>
<dbReference type="GO" id="GO:0015344">
    <property type="term" value="F:siderophore uptake transmembrane transporter activity"/>
    <property type="evidence" value="ECO:0007669"/>
    <property type="project" value="TreeGrafter"/>
</dbReference>
<dbReference type="RefSeq" id="WP_131610714.1">
    <property type="nucleotide sequence ID" value="NZ_SJSM01000014.1"/>
</dbReference>
<dbReference type="Pfam" id="PF07715">
    <property type="entry name" value="Plug"/>
    <property type="match status" value="1"/>
</dbReference>
<evidence type="ECO:0000313" key="20">
    <source>
        <dbReference type="Proteomes" id="UP000291117"/>
    </source>
</evidence>
<evidence type="ECO:0000256" key="1">
    <source>
        <dbReference type="ARBA" id="ARBA00004571"/>
    </source>
</evidence>
<evidence type="ECO:0000256" key="13">
    <source>
        <dbReference type="ARBA" id="ARBA00023237"/>
    </source>
</evidence>
<evidence type="ECO:0000256" key="12">
    <source>
        <dbReference type="ARBA" id="ARBA00023170"/>
    </source>
</evidence>
<dbReference type="AlphaFoldDB" id="A0A4R0MYQ5"/>
<evidence type="ECO:0000256" key="6">
    <source>
        <dbReference type="ARBA" id="ARBA00022692"/>
    </source>
</evidence>
<comment type="subcellular location">
    <subcellularLocation>
        <location evidence="1 14">Cell outer membrane</location>
        <topology evidence="1 14">Multi-pass membrane protein</topology>
    </subcellularLocation>
</comment>
<evidence type="ECO:0000256" key="15">
    <source>
        <dbReference type="RuleBase" id="RU003357"/>
    </source>
</evidence>
<dbReference type="GO" id="GO:0015891">
    <property type="term" value="P:siderophore transport"/>
    <property type="evidence" value="ECO:0007669"/>
    <property type="project" value="InterPro"/>
</dbReference>
<dbReference type="Gene3D" id="2.40.170.20">
    <property type="entry name" value="TonB-dependent receptor, beta-barrel domain"/>
    <property type="match status" value="1"/>
</dbReference>
<evidence type="ECO:0000313" key="19">
    <source>
        <dbReference type="EMBL" id="TCC92478.1"/>
    </source>
</evidence>
<evidence type="ECO:0000256" key="5">
    <source>
        <dbReference type="ARBA" id="ARBA00022496"/>
    </source>
</evidence>
<dbReference type="OrthoDB" id="9758472at2"/>
<keyword evidence="9" id="KW-0406">Ion transport</keyword>
<keyword evidence="3 14" id="KW-0813">Transport</keyword>
<keyword evidence="13 14" id="KW-0998">Cell outer membrane</keyword>
<feature type="domain" description="TonB-dependent receptor plug" evidence="18">
    <location>
        <begin position="144"/>
        <end position="241"/>
    </location>
</feature>
<evidence type="ECO:0000256" key="8">
    <source>
        <dbReference type="ARBA" id="ARBA00023004"/>
    </source>
</evidence>
<keyword evidence="7 16" id="KW-0732">Signal</keyword>
<dbReference type="SUPFAM" id="SSF49452">
    <property type="entry name" value="Starch-binding domain-like"/>
    <property type="match status" value="1"/>
</dbReference>
<evidence type="ECO:0000256" key="11">
    <source>
        <dbReference type="ARBA" id="ARBA00023136"/>
    </source>
</evidence>
<keyword evidence="11 14" id="KW-0472">Membrane</keyword>
<evidence type="ECO:0000256" key="10">
    <source>
        <dbReference type="ARBA" id="ARBA00023077"/>
    </source>
</evidence>
<dbReference type="Proteomes" id="UP000291117">
    <property type="component" value="Unassembled WGS sequence"/>
</dbReference>
<comment type="caution">
    <text evidence="19">The sequence shown here is derived from an EMBL/GenBank/DDBJ whole genome shotgun (WGS) entry which is preliminary data.</text>
</comment>
<protein>
    <submittedName>
        <fullName evidence="19">TonB-dependent siderophore receptor</fullName>
    </submittedName>
</protein>
<keyword evidence="12 19" id="KW-0675">Receptor</keyword>
<keyword evidence="10 15" id="KW-0798">TonB box</keyword>
<keyword evidence="4 14" id="KW-1134">Transmembrane beta strand</keyword>
<evidence type="ECO:0000256" key="2">
    <source>
        <dbReference type="ARBA" id="ARBA00009810"/>
    </source>
</evidence>
<dbReference type="PANTHER" id="PTHR32552:SF68">
    <property type="entry name" value="FERRICHROME OUTER MEMBRANE TRANSPORTER_PHAGE RECEPTOR"/>
    <property type="match status" value="1"/>
</dbReference>
<accession>A0A4R0MYQ5</accession>
<evidence type="ECO:0000259" key="17">
    <source>
        <dbReference type="Pfam" id="PF00593"/>
    </source>
</evidence>
<dbReference type="InterPro" id="IPR037066">
    <property type="entry name" value="Plug_dom_sf"/>
</dbReference>
<dbReference type="CDD" id="cd01347">
    <property type="entry name" value="ligand_gated_channel"/>
    <property type="match status" value="1"/>
</dbReference>
<evidence type="ECO:0000259" key="18">
    <source>
        <dbReference type="Pfam" id="PF07715"/>
    </source>
</evidence>
<evidence type="ECO:0000256" key="3">
    <source>
        <dbReference type="ARBA" id="ARBA00022448"/>
    </source>
</evidence>
<keyword evidence="20" id="KW-1185">Reference proteome</keyword>
<dbReference type="PROSITE" id="PS52016">
    <property type="entry name" value="TONB_DEPENDENT_REC_3"/>
    <property type="match status" value="1"/>
</dbReference>
<dbReference type="GO" id="GO:0038023">
    <property type="term" value="F:signaling receptor activity"/>
    <property type="evidence" value="ECO:0007669"/>
    <property type="project" value="InterPro"/>
</dbReference>
<comment type="similarity">
    <text evidence="2 14 15">Belongs to the TonB-dependent receptor family.</text>
</comment>